<evidence type="ECO:0000313" key="3">
    <source>
        <dbReference type="EMBL" id="KKD39211.1"/>
    </source>
</evidence>
<comment type="caution">
    <text evidence="3">The sequence shown here is derived from an EMBL/GenBank/DDBJ whole genome shotgun (WGS) entry which is preliminary data.</text>
</comment>
<accession>A0A0F5YK05</accession>
<dbReference type="Proteomes" id="UP000033607">
    <property type="component" value="Unassembled WGS sequence"/>
</dbReference>
<dbReference type="PROSITE" id="PS51257">
    <property type="entry name" value="PROKAR_LIPOPROTEIN"/>
    <property type="match status" value="1"/>
</dbReference>
<evidence type="ECO:0000313" key="4">
    <source>
        <dbReference type="Proteomes" id="UP000033607"/>
    </source>
</evidence>
<dbReference type="InterPro" id="IPR005135">
    <property type="entry name" value="Endo/exonuclease/phosphatase"/>
</dbReference>
<protein>
    <submittedName>
        <fullName evidence="3">Endonuclease/exonuclease/phosphatase</fullName>
    </submittedName>
</protein>
<evidence type="ECO:0000256" key="1">
    <source>
        <dbReference type="SAM" id="MobiDB-lite"/>
    </source>
</evidence>
<keyword evidence="3" id="KW-0255">Endonuclease</keyword>
<dbReference type="AlphaFoldDB" id="A0A0F5YK05"/>
<dbReference type="OrthoDB" id="445196at2"/>
<dbReference type="Gene3D" id="3.60.10.10">
    <property type="entry name" value="Endonuclease/exonuclease/phosphatase"/>
    <property type="match status" value="1"/>
</dbReference>
<sequence length="273" mass="30999">MQYRLIPLMIFLLTLLSGCLSATQLSVIGFNVESGDADPDYIANQYIQPIRGVDVWGFSEVQNQAWVNRFETAIEVNNKADFKSLLGTTGKADKLAIVYNSNDLNLIKIEELKQINIGGSVRASLVGHFQVKSTQQEFLFMVNHLYRTNDQVRHEQARLLNRWAKKQQLPIIAVGDYNFDWDVKNGENKRDSGYDLLTENDVFTWVRPQQIIATHCSSRYNTVLDFVFISSPIKPSSASSKILYPEADYCPDTPQKSDHRPVKATISLPRVQP</sequence>
<gene>
    <name evidence="3" type="ORF">WN50_04650</name>
</gene>
<dbReference type="SUPFAM" id="SSF56219">
    <property type="entry name" value="DNase I-like"/>
    <property type="match status" value="1"/>
</dbReference>
<name>A0A0F5YK05_9CYAN</name>
<evidence type="ECO:0000259" key="2">
    <source>
        <dbReference type="Pfam" id="PF03372"/>
    </source>
</evidence>
<dbReference type="GO" id="GO:0004519">
    <property type="term" value="F:endonuclease activity"/>
    <property type="evidence" value="ECO:0007669"/>
    <property type="project" value="UniProtKB-KW"/>
</dbReference>
<reference evidence="3 4" key="1">
    <citation type="submission" date="2015-06" db="EMBL/GenBank/DDBJ databases">
        <title>Draft genome assembly of filamentous brackish cyanobacterium Limnoraphis robusta strain CS-951.</title>
        <authorList>
            <person name="Willis A."/>
            <person name="Parks M."/>
            <person name="Burford M.A."/>
        </authorList>
    </citation>
    <scope>NUCLEOTIDE SEQUENCE [LARGE SCALE GENOMIC DNA]</scope>
    <source>
        <strain evidence="3 4">CS-951</strain>
    </source>
</reference>
<dbReference type="Pfam" id="PF03372">
    <property type="entry name" value="Exo_endo_phos"/>
    <property type="match status" value="1"/>
</dbReference>
<dbReference type="RefSeq" id="WP_046277342.1">
    <property type="nucleotide sequence ID" value="NZ_LATL02000049.1"/>
</dbReference>
<proteinExistence type="predicted"/>
<dbReference type="GO" id="GO:0004527">
    <property type="term" value="F:exonuclease activity"/>
    <property type="evidence" value="ECO:0007669"/>
    <property type="project" value="UniProtKB-KW"/>
</dbReference>
<keyword evidence="3" id="KW-0269">Exonuclease</keyword>
<feature type="region of interest" description="Disordered" evidence="1">
    <location>
        <begin position="250"/>
        <end position="273"/>
    </location>
</feature>
<dbReference type="EMBL" id="LATL02000049">
    <property type="protein sequence ID" value="KKD39211.1"/>
    <property type="molecule type" value="Genomic_DNA"/>
</dbReference>
<keyword evidence="3" id="KW-0378">Hydrolase</keyword>
<dbReference type="InterPro" id="IPR036691">
    <property type="entry name" value="Endo/exonu/phosph_ase_sf"/>
</dbReference>
<keyword evidence="3" id="KW-0540">Nuclease</keyword>
<feature type="domain" description="Endonuclease/exonuclease/phosphatase" evidence="2">
    <location>
        <begin position="30"/>
        <end position="259"/>
    </location>
</feature>
<organism evidence="3 4">
    <name type="scientific">Limnoraphis robusta CS-951</name>
    <dbReference type="NCBI Taxonomy" id="1637645"/>
    <lineage>
        <taxon>Bacteria</taxon>
        <taxon>Bacillati</taxon>
        <taxon>Cyanobacteriota</taxon>
        <taxon>Cyanophyceae</taxon>
        <taxon>Oscillatoriophycideae</taxon>
        <taxon>Oscillatoriales</taxon>
        <taxon>Sirenicapillariaceae</taxon>
        <taxon>Limnoraphis</taxon>
    </lineage>
</organism>